<organism evidence="2 3">
    <name type="scientific">Gordonia phage Secretariat</name>
    <dbReference type="NCBI Taxonomy" id="2725616"/>
    <lineage>
        <taxon>Viruses</taxon>
        <taxon>Duplodnaviria</taxon>
        <taxon>Heunggongvirae</taxon>
        <taxon>Uroviricota</taxon>
        <taxon>Caudoviricetes</taxon>
        <taxon>Deejayvirinae</taxon>
        <taxon>Secretariatvirus</taxon>
        <taxon>Secretariatvirus secretariat</taxon>
    </lineage>
</organism>
<dbReference type="InterPro" id="IPR010902">
    <property type="entry name" value="NUMOD4"/>
</dbReference>
<protein>
    <submittedName>
        <fullName evidence="2">HNH endonuclease</fullName>
    </submittedName>
</protein>
<reference evidence="2 3" key="1">
    <citation type="submission" date="2020-04" db="EMBL/GenBank/DDBJ databases">
        <authorList>
            <person name="Chase M.A."/>
            <person name="Coleman C.N."/>
            <person name="Cunha M.O."/>
            <person name="Daffner M."/>
            <person name="Deam C.J."/>
            <person name="Deloso L.J."/>
            <person name="Desomma A.M."/>
            <person name="Gallardo J."/>
            <person name="Horne M.E."/>
            <person name="Kanahan O.P."/>
            <person name="Lam V."/>
            <person name="Morgan R.T."/>
            <person name="Mustor E.M."/>
            <person name="Ricardo-Iglesias M."/>
            <person name="Sartorio C.J."/>
            <person name="Sciacchitano A.R."/>
            <person name="Tvenstrup A.W."/>
            <person name="Wood A.R."/>
            <person name="Pollenz R.S."/>
            <person name="Garlena R.A."/>
            <person name="Russell D.A."/>
            <person name="Pope W.H."/>
            <person name="Jacobs-Sera D."/>
            <person name="Hatfull G.F."/>
        </authorList>
    </citation>
    <scope>NUCLEOTIDE SEQUENCE [LARGE SCALE GENOMIC DNA]</scope>
</reference>
<keyword evidence="2" id="KW-0255">Endonuclease</keyword>
<evidence type="ECO:0000259" key="1">
    <source>
        <dbReference type="Pfam" id="PF07463"/>
    </source>
</evidence>
<name>A0A6M3SUP3_9CAUD</name>
<dbReference type="KEGG" id="vg:55630588"/>
<evidence type="ECO:0000313" key="3">
    <source>
        <dbReference type="Proteomes" id="UP000501526"/>
    </source>
</evidence>
<dbReference type="GeneID" id="55630588"/>
<dbReference type="Pfam" id="PF07463">
    <property type="entry name" value="NUMOD4"/>
    <property type="match status" value="1"/>
</dbReference>
<dbReference type="GO" id="GO:0016788">
    <property type="term" value="F:hydrolase activity, acting on ester bonds"/>
    <property type="evidence" value="ECO:0007669"/>
    <property type="project" value="InterPro"/>
</dbReference>
<dbReference type="RefSeq" id="YP_009859490.1">
    <property type="nucleotide sequence ID" value="NC_048876.1"/>
</dbReference>
<accession>A0A6M3SUP3</accession>
<sequence>MEIWQPVVGFPQYVVSPEGLIRNKDKPTPKSTRLNNQGDLIIDLSRGDKAYTRKVSLLVAQAYLGNPPNEAFNSVIQLDGDRSNCFASNLAWRPRWFVVEYNRMFNTPPLNVSVYIEETGEVFGTLRDACVKYGIVEATAYQNMVNNDSIFPQGFHLQMLQ</sequence>
<gene>
    <name evidence="2" type="primary">80</name>
    <name evidence="2" type="ORF">SEA_SECRETARIAT_80</name>
</gene>
<keyword evidence="3" id="KW-1185">Reference proteome</keyword>
<dbReference type="Proteomes" id="UP000501526">
    <property type="component" value="Segment"/>
</dbReference>
<dbReference type="EMBL" id="MT310850">
    <property type="protein sequence ID" value="QJD49655.1"/>
    <property type="molecule type" value="Genomic_DNA"/>
</dbReference>
<proteinExistence type="predicted"/>
<evidence type="ECO:0000313" key="2">
    <source>
        <dbReference type="EMBL" id="QJD49655.1"/>
    </source>
</evidence>
<keyword evidence="2" id="KW-0378">Hydrolase</keyword>
<dbReference type="InterPro" id="IPR044925">
    <property type="entry name" value="His-Me_finger_sf"/>
</dbReference>
<feature type="domain" description="NUMOD4" evidence="1">
    <location>
        <begin position="2"/>
        <end position="41"/>
    </location>
</feature>
<dbReference type="GO" id="GO:0004519">
    <property type="term" value="F:endonuclease activity"/>
    <property type="evidence" value="ECO:0007669"/>
    <property type="project" value="UniProtKB-KW"/>
</dbReference>
<dbReference type="Gene3D" id="3.90.75.20">
    <property type="match status" value="1"/>
</dbReference>
<dbReference type="SUPFAM" id="SSF54060">
    <property type="entry name" value="His-Me finger endonucleases"/>
    <property type="match status" value="1"/>
</dbReference>
<keyword evidence="2" id="KW-0540">Nuclease</keyword>